<sequence length="372" mass="38975">MRDAASFEDLVRAATRSRATALHIVLYGDNATAFARFGSDLMAIRDAPVPPDWVAQAAAHPCAARRGDRIVIDLTGEADADCALSDLGMPRGMRARLRDAMRGAGGALLIASQDADATSRVMDALADAPGERYVARLAGGRADLDLAARMDCDSILIARCEDRATLDAAFELAQQGRRVVMGIDAENVVAAIGRLRSWRVNRYLLALALRALIAVRPEQRLCATCRNPTQACGSDAALLGVDPGTVIYRPAGCPACDYSGFDGTALLFETVAIDADLRRLLAEGGDAAILARHAFISTPTLAGSARLMAREGQISVDAAIGITREAGRAGISGSSPHPHLLPSPADAATQRLDGTGISPLSARLRGDRGAIG</sequence>
<feature type="compositionally biased region" description="Low complexity" evidence="4">
    <location>
        <begin position="332"/>
        <end position="344"/>
    </location>
</feature>
<keyword evidence="2" id="KW-0547">Nucleotide-binding</keyword>
<feature type="domain" description="Bacterial type II secretion system protein E" evidence="5">
    <location>
        <begin position="147"/>
        <end position="317"/>
    </location>
</feature>
<comment type="similarity">
    <text evidence="1">Belongs to the GSP E family.</text>
</comment>
<evidence type="ECO:0000256" key="4">
    <source>
        <dbReference type="SAM" id="MobiDB-lite"/>
    </source>
</evidence>
<evidence type="ECO:0000256" key="3">
    <source>
        <dbReference type="ARBA" id="ARBA00022840"/>
    </source>
</evidence>
<proteinExistence type="inferred from homology"/>
<dbReference type="RefSeq" id="WP_145845341.1">
    <property type="nucleotide sequence ID" value="NZ_CP042239.1"/>
</dbReference>
<dbReference type="InterPro" id="IPR001482">
    <property type="entry name" value="T2SS/T4SS_dom"/>
</dbReference>
<dbReference type="Pfam" id="PF00437">
    <property type="entry name" value="T2SSE"/>
    <property type="match status" value="1"/>
</dbReference>
<dbReference type="OrthoDB" id="7547521at2"/>
<dbReference type="EMBL" id="CP042239">
    <property type="protein sequence ID" value="QDX25365.1"/>
    <property type="molecule type" value="Genomic_DNA"/>
</dbReference>
<name>A0A518RD11_9SPHN</name>
<dbReference type="AlphaFoldDB" id="A0A518RD11"/>
<evidence type="ECO:0000259" key="5">
    <source>
        <dbReference type="Pfam" id="PF00437"/>
    </source>
</evidence>
<evidence type="ECO:0000313" key="7">
    <source>
        <dbReference type="Proteomes" id="UP000318055"/>
    </source>
</evidence>
<evidence type="ECO:0000313" key="6">
    <source>
        <dbReference type="EMBL" id="QDX25365.1"/>
    </source>
</evidence>
<dbReference type="GO" id="GO:0005524">
    <property type="term" value="F:ATP binding"/>
    <property type="evidence" value="ECO:0007669"/>
    <property type="project" value="UniProtKB-KW"/>
</dbReference>
<dbReference type="SUPFAM" id="SSF52540">
    <property type="entry name" value="P-loop containing nucleoside triphosphate hydrolases"/>
    <property type="match status" value="1"/>
</dbReference>
<protein>
    <recommendedName>
        <fullName evidence="5">Bacterial type II secretion system protein E domain-containing protein</fullName>
    </recommendedName>
</protein>
<organism evidence="6 7">
    <name type="scientific">Sphingomonas suaedae</name>
    <dbReference type="NCBI Taxonomy" id="2599297"/>
    <lineage>
        <taxon>Bacteria</taxon>
        <taxon>Pseudomonadati</taxon>
        <taxon>Pseudomonadota</taxon>
        <taxon>Alphaproteobacteria</taxon>
        <taxon>Sphingomonadales</taxon>
        <taxon>Sphingomonadaceae</taxon>
        <taxon>Sphingomonas</taxon>
    </lineage>
</organism>
<keyword evidence="3" id="KW-0067">ATP-binding</keyword>
<evidence type="ECO:0000256" key="2">
    <source>
        <dbReference type="ARBA" id="ARBA00022741"/>
    </source>
</evidence>
<dbReference type="Proteomes" id="UP000318055">
    <property type="component" value="Chromosome"/>
</dbReference>
<accession>A0A518RD11</accession>
<dbReference type="PANTHER" id="PTHR30258">
    <property type="entry name" value="TYPE II SECRETION SYSTEM PROTEIN GSPE-RELATED"/>
    <property type="match status" value="1"/>
</dbReference>
<keyword evidence="7" id="KW-1185">Reference proteome</keyword>
<evidence type="ECO:0000256" key="1">
    <source>
        <dbReference type="ARBA" id="ARBA00006611"/>
    </source>
</evidence>
<dbReference type="GO" id="GO:0005886">
    <property type="term" value="C:plasma membrane"/>
    <property type="evidence" value="ECO:0007669"/>
    <property type="project" value="TreeGrafter"/>
</dbReference>
<dbReference type="KEGG" id="ssua:FPZ54_04545"/>
<reference evidence="6 7" key="1">
    <citation type="submission" date="2019-07" db="EMBL/GenBank/DDBJ databases">
        <title>Sphingomonas alkalisoli sp. nov., isolated from rhizosphere soil of Suaedae salsa.</title>
        <authorList>
            <person name="Zhang H."/>
            <person name="Xu L."/>
            <person name="Zhang J.-X."/>
            <person name="Sun J.-Q."/>
        </authorList>
    </citation>
    <scope>NUCLEOTIDE SEQUENCE [LARGE SCALE GENOMIC DNA]</scope>
    <source>
        <strain evidence="6 7">XS-10</strain>
    </source>
</reference>
<dbReference type="Gene3D" id="3.40.50.300">
    <property type="entry name" value="P-loop containing nucleotide triphosphate hydrolases"/>
    <property type="match status" value="1"/>
</dbReference>
<dbReference type="GO" id="GO:0016887">
    <property type="term" value="F:ATP hydrolysis activity"/>
    <property type="evidence" value="ECO:0007669"/>
    <property type="project" value="TreeGrafter"/>
</dbReference>
<feature type="region of interest" description="Disordered" evidence="4">
    <location>
        <begin position="331"/>
        <end position="372"/>
    </location>
</feature>
<gene>
    <name evidence="6" type="ORF">FPZ54_04545</name>
</gene>
<dbReference type="PANTHER" id="PTHR30258:SF1">
    <property type="entry name" value="PROTEIN TRANSPORT PROTEIN HOFB HOMOLOG"/>
    <property type="match status" value="1"/>
</dbReference>
<dbReference type="InterPro" id="IPR027417">
    <property type="entry name" value="P-loop_NTPase"/>
</dbReference>